<evidence type="ECO:0000259" key="2">
    <source>
        <dbReference type="PROSITE" id="PS50059"/>
    </source>
</evidence>
<protein>
    <recommendedName>
        <fullName evidence="1">peptidylprolyl isomerase</fullName>
        <ecNumber evidence="1">5.2.1.8</ecNumber>
    </recommendedName>
</protein>
<dbReference type="EMBL" id="CAKKNE010000005">
    <property type="protein sequence ID" value="CAH0378336.1"/>
    <property type="molecule type" value="Genomic_DNA"/>
</dbReference>
<organism evidence="3 4">
    <name type="scientific">Pelagomonas calceolata</name>
    <dbReference type="NCBI Taxonomy" id="35677"/>
    <lineage>
        <taxon>Eukaryota</taxon>
        <taxon>Sar</taxon>
        <taxon>Stramenopiles</taxon>
        <taxon>Ochrophyta</taxon>
        <taxon>Pelagophyceae</taxon>
        <taxon>Pelagomonadales</taxon>
        <taxon>Pelagomonadaceae</taxon>
        <taxon>Pelagomonas</taxon>
    </lineage>
</organism>
<dbReference type="InterPro" id="IPR001179">
    <property type="entry name" value="PPIase_FKBP_dom"/>
</dbReference>
<dbReference type="EC" id="5.2.1.8" evidence="1"/>
<gene>
    <name evidence="3" type="ORF">PECAL_5P28470</name>
</gene>
<dbReference type="Pfam" id="PF00254">
    <property type="entry name" value="FKBP_C"/>
    <property type="match status" value="1"/>
</dbReference>
<name>A0A8J2X2G1_9STRA</name>
<dbReference type="SUPFAM" id="SSF54534">
    <property type="entry name" value="FKBP-like"/>
    <property type="match status" value="1"/>
</dbReference>
<evidence type="ECO:0000313" key="4">
    <source>
        <dbReference type="Proteomes" id="UP000789595"/>
    </source>
</evidence>
<dbReference type="InterPro" id="IPR046357">
    <property type="entry name" value="PPIase_dom_sf"/>
</dbReference>
<dbReference type="GO" id="GO:0003755">
    <property type="term" value="F:peptidyl-prolyl cis-trans isomerase activity"/>
    <property type="evidence" value="ECO:0007669"/>
    <property type="project" value="UniProtKB-KW"/>
</dbReference>
<dbReference type="Proteomes" id="UP000789595">
    <property type="component" value="Unassembled WGS sequence"/>
</dbReference>
<comment type="catalytic activity">
    <reaction evidence="1">
        <text>[protein]-peptidylproline (omega=180) = [protein]-peptidylproline (omega=0)</text>
        <dbReference type="Rhea" id="RHEA:16237"/>
        <dbReference type="Rhea" id="RHEA-COMP:10747"/>
        <dbReference type="Rhea" id="RHEA-COMP:10748"/>
        <dbReference type="ChEBI" id="CHEBI:83833"/>
        <dbReference type="ChEBI" id="CHEBI:83834"/>
        <dbReference type="EC" id="5.2.1.8"/>
    </reaction>
</comment>
<dbReference type="AlphaFoldDB" id="A0A8J2X2G1"/>
<keyword evidence="4" id="KW-1185">Reference proteome</keyword>
<accession>A0A8J2X2G1</accession>
<evidence type="ECO:0000256" key="1">
    <source>
        <dbReference type="PROSITE-ProRule" id="PRU00277"/>
    </source>
</evidence>
<dbReference type="PROSITE" id="PS50059">
    <property type="entry name" value="FKBP_PPIASE"/>
    <property type="match status" value="1"/>
</dbReference>
<dbReference type="OrthoDB" id="1902587at2759"/>
<sequence length="275" mass="29231">MRKIRFLAYAVAASALAPQRLARRRQLIGGLATCSTALAPTLANALVKGSAPPPKASRGEKRTCKTIDECEEVGRQRAAAAFDAQNDQPFFTTKDGVRWRDVREGSGGEVGRGDGVLLKYRVMRLGKRATDNLSGEASPVFSLGYGEDDDTEKDVLQAVVGAKQLIPALDSALVGMRKGGSRRLFVVPEKGWKKINASCSAATNGASNAGDASAGGLDVLGQAVVPLAEIVDNDACIEDVLLPQPRNFGAKRRLARRFDEGLLVEVEVVDLRKGG</sequence>
<comment type="caution">
    <text evidence="3">The sequence shown here is derived from an EMBL/GenBank/DDBJ whole genome shotgun (WGS) entry which is preliminary data.</text>
</comment>
<evidence type="ECO:0000313" key="3">
    <source>
        <dbReference type="EMBL" id="CAH0378336.1"/>
    </source>
</evidence>
<dbReference type="Gene3D" id="3.10.50.40">
    <property type="match status" value="1"/>
</dbReference>
<keyword evidence="1" id="KW-0413">Isomerase</keyword>
<reference evidence="3" key="1">
    <citation type="submission" date="2021-11" db="EMBL/GenBank/DDBJ databases">
        <authorList>
            <consortium name="Genoscope - CEA"/>
            <person name="William W."/>
        </authorList>
    </citation>
    <scope>NUCLEOTIDE SEQUENCE</scope>
</reference>
<feature type="domain" description="PPIase FKBP-type" evidence="2">
    <location>
        <begin position="113"/>
        <end position="192"/>
    </location>
</feature>
<keyword evidence="1" id="KW-0697">Rotamase</keyword>
<proteinExistence type="predicted"/>